<gene>
    <name evidence="8" type="ORF">C4K04_1321</name>
</gene>
<dbReference type="GO" id="GO:0047465">
    <property type="term" value="F:N-acylglucosamine-6-phosphate 2-epimerase activity"/>
    <property type="evidence" value="ECO:0007669"/>
    <property type="project" value="UniProtKB-EC"/>
</dbReference>
<protein>
    <recommendedName>
        <fullName evidence="4">N-acylglucosamine-6-phosphate 2-epimerase</fullName>
        <ecNumber evidence="4">5.1.3.9</ecNumber>
    </recommendedName>
</protein>
<evidence type="ECO:0000313" key="8">
    <source>
        <dbReference type="EMBL" id="AZE47013.1"/>
    </source>
</evidence>
<dbReference type="PANTHER" id="PTHR36204:SF1">
    <property type="entry name" value="N-ACETYLMANNOSAMINE-6-PHOSPHATE 2-EPIMERASE-RELATED"/>
    <property type="match status" value="1"/>
</dbReference>
<dbReference type="EMBL" id="CP027753">
    <property type="protein sequence ID" value="AZE47013.1"/>
    <property type="molecule type" value="Genomic_DNA"/>
</dbReference>
<dbReference type="UniPathway" id="UPA00629">
    <property type="reaction ID" value="UER00682"/>
</dbReference>
<evidence type="ECO:0000256" key="4">
    <source>
        <dbReference type="ARBA" id="ARBA00013180"/>
    </source>
</evidence>
<dbReference type="Proteomes" id="UP000268048">
    <property type="component" value="Chromosome"/>
</dbReference>
<dbReference type="InterPro" id="IPR013785">
    <property type="entry name" value="Aldolase_TIM"/>
</dbReference>
<dbReference type="Gene3D" id="3.20.20.70">
    <property type="entry name" value="Aldolase class I"/>
    <property type="match status" value="1"/>
</dbReference>
<sequence>MAQAACAGGTAAILANGGTDIAVIRTSVNLPIIGVVNRDYADSPVRLTATMREVDELMAAGVDMIGVEATGQHTGYPSAFRGGSSSDTRRSGGS</sequence>
<dbReference type="AlphaFoldDB" id="A0A3G7TIV4"/>
<name>A0A3G7TIV4_9PSED</name>
<evidence type="ECO:0000256" key="5">
    <source>
        <dbReference type="ARBA" id="ARBA00023235"/>
    </source>
</evidence>
<dbReference type="InterPro" id="IPR007260">
    <property type="entry name" value="NanE"/>
</dbReference>
<dbReference type="GO" id="GO:0006053">
    <property type="term" value="P:N-acetylmannosamine catabolic process"/>
    <property type="evidence" value="ECO:0007669"/>
    <property type="project" value="TreeGrafter"/>
</dbReference>
<dbReference type="PANTHER" id="PTHR36204">
    <property type="entry name" value="N-ACETYLMANNOSAMINE-6-PHOSPHATE 2-EPIMERASE-RELATED"/>
    <property type="match status" value="1"/>
</dbReference>
<comment type="function">
    <text evidence="2">Converts N-acetylmannosamine-6-phosphate (ManNAc-6-P) to N-acetylglucosamine-6-phosphate (GlcNAc-6-P).</text>
</comment>
<reference evidence="8 9" key="1">
    <citation type="submission" date="2018-03" db="EMBL/GenBank/DDBJ databases">
        <title>Diversity of phytobeneficial traits revealed by whole-genome analysis of worldwide-isolated phenazine-producing Pseudomonas spp.</title>
        <authorList>
            <person name="Biessy A."/>
            <person name="Novinscak A."/>
            <person name="Blom J."/>
            <person name="Leger G."/>
            <person name="Thomashow L.S."/>
            <person name="Cazorla F.M."/>
            <person name="Josic D."/>
            <person name="Filion M."/>
        </authorList>
    </citation>
    <scope>NUCLEOTIDE SEQUENCE [LARGE SCALE GENOMIC DNA]</scope>
    <source>
        <strain evidence="8 9">B25</strain>
    </source>
</reference>
<dbReference type="SUPFAM" id="SSF51366">
    <property type="entry name" value="Ribulose-phoshate binding barrel"/>
    <property type="match status" value="1"/>
</dbReference>
<dbReference type="GO" id="GO:0019262">
    <property type="term" value="P:N-acetylneuraminate catabolic process"/>
    <property type="evidence" value="ECO:0007669"/>
    <property type="project" value="UniProtKB-UniPathway"/>
</dbReference>
<keyword evidence="6" id="KW-0119">Carbohydrate metabolism</keyword>
<comment type="pathway">
    <text evidence="3">Amino-sugar metabolism; N-acetylneuraminate degradation; D-fructose 6-phosphate from N-acetylneuraminate: step 3/5.</text>
</comment>
<dbReference type="RefSeq" id="WP_206429789.1">
    <property type="nucleotide sequence ID" value="NZ_CP027753.1"/>
</dbReference>
<comment type="catalytic activity">
    <reaction evidence="1">
        <text>an N-acyl-D-glucosamine 6-phosphate = an N-acyl-D-mannosamine 6-phosphate</text>
        <dbReference type="Rhea" id="RHEA:23932"/>
        <dbReference type="ChEBI" id="CHEBI:57599"/>
        <dbReference type="ChEBI" id="CHEBI:57666"/>
        <dbReference type="EC" id="5.1.3.9"/>
    </reaction>
</comment>
<evidence type="ECO:0000313" key="9">
    <source>
        <dbReference type="Proteomes" id="UP000268048"/>
    </source>
</evidence>
<keyword evidence="5 8" id="KW-0413">Isomerase</keyword>
<dbReference type="GO" id="GO:0005829">
    <property type="term" value="C:cytosol"/>
    <property type="evidence" value="ECO:0007669"/>
    <property type="project" value="TreeGrafter"/>
</dbReference>
<evidence type="ECO:0000256" key="7">
    <source>
        <dbReference type="SAM" id="MobiDB-lite"/>
    </source>
</evidence>
<accession>A0A3G7TIV4</accession>
<dbReference type="EC" id="5.1.3.9" evidence="4"/>
<evidence type="ECO:0000256" key="2">
    <source>
        <dbReference type="ARBA" id="ARBA00002147"/>
    </source>
</evidence>
<evidence type="ECO:0000256" key="1">
    <source>
        <dbReference type="ARBA" id="ARBA00000056"/>
    </source>
</evidence>
<feature type="region of interest" description="Disordered" evidence="7">
    <location>
        <begin position="72"/>
        <end position="94"/>
    </location>
</feature>
<dbReference type="InterPro" id="IPR011060">
    <property type="entry name" value="RibuloseP-bd_barrel"/>
</dbReference>
<proteinExistence type="predicted"/>
<evidence type="ECO:0000256" key="6">
    <source>
        <dbReference type="ARBA" id="ARBA00023277"/>
    </source>
</evidence>
<organism evidence="8 9">
    <name type="scientific">Pseudomonas chlororaphis</name>
    <dbReference type="NCBI Taxonomy" id="587753"/>
    <lineage>
        <taxon>Bacteria</taxon>
        <taxon>Pseudomonadati</taxon>
        <taxon>Pseudomonadota</taxon>
        <taxon>Gammaproteobacteria</taxon>
        <taxon>Pseudomonadales</taxon>
        <taxon>Pseudomonadaceae</taxon>
        <taxon>Pseudomonas</taxon>
    </lineage>
</organism>
<dbReference type="Pfam" id="PF04131">
    <property type="entry name" value="NanE"/>
    <property type="match status" value="1"/>
</dbReference>
<evidence type="ECO:0000256" key="3">
    <source>
        <dbReference type="ARBA" id="ARBA00005081"/>
    </source>
</evidence>